<protein>
    <recommendedName>
        <fullName evidence="6">Dehydrin</fullName>
    </recommendedName>
</protein>
<gene>
    <name evidence="4" type="ORF">PRUPE_1G356400</name>
</gene>
<dbReference type="PROSITE" id="PS00823">
    <property type="entry name" value="DEHYDRIN_2"/>
    <property type="match status" value="1"/>
</dbReference>
<dbReference type="OrthoDB" id="1194714at2759"/>
<comment type="similarity">
    <text evidence="1 2">Belongs to the plant dehydrin family.</text>
</comment>
<dbReference type="KEGG" id="pper:18791668"/>
<dbReference type="eggNOG" id="ENOG502RZ4N">
    <property type="taxonomic scope" value="Eukaryota"/>
</dbReference>
<keyword evidence="5" id="KW-1185">Reference proteome</keyword>
<name>M5XNV8_PRUPE</name>
<dbReference type="InterPro" id="IPR000167">
    <property type="entry name" value="Dehydrin"/>
</dbReference>
<reference evidence="4 5" key="1">
    <citation type="journal article" date="2013" name="Nat. Genet.">
        <title>The high-quality draft genome of peach (Prunus persica) identifies unique patterns of genetic diversity, domestication and genome evolution.</title>
        <authorList>
            <consortium name="International Peach Genome Initiative"/>
            <person name="Verde I."/>
            <person name="Abbott A.G."/>
            <person name="Scalabrin S."/>
            <person name="Jung S."/>
            <person name="Shu S."/>
            <person name="Marroni F."/>
            <person name="Zhebentyayeva T."/>
            <person name="Dettori M.T."/>
            <person name="Grimwood J."/>
            <person name="Cattonaro F."/>
            <person name="Zuccolo A."/>
            <person name="Rossini L."/>
            <person name="Jenkins J."/>
            <person name="Vendramin E."/>
            <person name="Meisel L.A."/>
            <person name="Decroocq V."/>
            <person name="Sosinski B."/>
            <person name="Prochnik S."/>
            <person name="Mitros T."/>
            <person name="Policriti A."/>
            <person name="Cipriani G."/>
            <person name="Dondini L."/>
            <person name="Ficklin S."/>
            <person name="Goodstein D.M."/>
            <person name="Xuan P."/>
            <person name="Del Fabbro C."/>
            <person name="Aramini V."/>
            <person name="Copetti D."/>
            <person name="Gonzalez S."/>
            <person name="Horner D.S."/>
            <person name="Falchi R."/>
            <person name="Lucas S."/>
            <person name="Mica E."/>
            <person name="Maldonado J."/>
            <person name="Lazzari B."/>
            <person name="Bielenberg D."/>
            <person name="Pirona R."/>
            <person name="Miculan M."/>
            <person name="Barakat A."/>
            <person name="Testolin R."/>
            <person name="Stella A."/>
            <person name="Tartarini S."/>
            <person name="Tonutti P."/>
            <person name="Arus P."/>
            <person name="Orellana A."/>
            <person name="Wells C."/>
            <person name="Main D."/>
            <person name="Vizzotto G."/>
            <person name="Silva H."/>
            <person name="Salamini F."/>
            <person name="Schmutz J."/>
            <person name="Morgante M."/>
            <person name="Rokhsar D.S."/>
        </authorList>
    </citation>
    <scope>NUCLEOTIDE SEQUENCE [LARGE SCALE GENOMIC DNA]</scope>
    <source>
        <strain evidence="5">cv. Nemared</strain>
    </source>
</reference>
<feature type="compositionally biased region" description="Basic and acidic residues" evidence="3">
    <location>
        <begin position="1"/>
        <end position="19"/>
    </location>
</feature>
<feature type="compositionally biased region" description="Basic and acidic residues" evidence="3">
    <location>
        <begin position="130"/>
        <end position="145"/>
    </location>
</feature>
<evidence type="ECO:0008006" key="6">
    <source>
        <dbReference type="Google" id="ProtNLM"/>
    </source>
</evidence>
<evidence type="ECO:0000313" key="5">
    <source>
        <dbReference type="Proteomes" id="UP000006882"/>
    </source>
</evidence>
<dbReference type="Gramene" id="ONI32249">
    <property type="protein sequence ID" value="ONI32249"/>
    <property type="gene ID" value="PRUPE_1G356400"/>
</dbReference>
<evidence type="ECO:0000256" key="3">
    <source>
        <dbReference type="SAM" id="MobiDB-lite"/>
    </source>
</evidence>
<dbReference type="GO" id="GO:0016020">
    <property type="term" value="C:membrane"/>
    <property type="evidence" value="ECO:0000318"/>
    <property type="project" value="GO_Central"/>
</dbReference>
<dbReference type="OMA" id="HHEPESY"/>
<feature type="compositionally biased region" description="Basic and acidic residues" evidence="3">
    <location>
        <begin position="152"/>
        <end position="187"/>
    </location>
</feature>
<dbReference type="GO" id="GO:0009414">
    <property type="term" value="P:response to water deprivation"/>
    <property type="evidence" value="ECO:0000318"/>
    <property type="project" value="GO_Central"/>
</dbReference>
<dbReference type="HOGENOM" id="CLU_081104_0_0_1"/>
<proteinExistence type="inferred from homology"/>
<dbReference type="GO" id="GO:0009631">
    <property type="term" value="P:cold acclimation"/>
    <property type="evidence" value="ECO:0000318"/>
    <property type="project" value="GO_Central"/>
</dbReference>
<evidence type="ECO:0000256" key="2">
    <source>
        <dbReference type="RuleBase" id="RU003995"/>
    </source>
</evidence>
<feature type="compositionally biased region" description="Basic and acidic residues" evidence="3">
    <location>
        <begin position="45"/>
        <end position="104"/>
    </location>
</feature>
<dbReference type="PANTHER" id="PTHR33346:SF2">
    <property type="entry name" value="DEHYDRIN ERD14"/>
    <property type="match status" value="1"/>
</dbReference>
<accession>M5XNV8</accession>
<sequence>MAEEYNKSQDRGYEGKAGEYEEGSGARAAECGEIKDRGLFDFLGKKEAEKPQEEVIVTEFEKVKVSDHEAPHPHHHEPESYKVEQEEDKEKKHGSLLEKLHRSDSSSSSSSDEEEGEGGEKKKKKKEKKGLKEKICGDHDQKVEDTAVPVEKIYEEPTHEEKKEEEKKGFLEKIKEKLPGQQKKPEEIPASYDDQQCHAQHAEPAEPAGVGCEPKEKKGILEKIKEKIPGYHPKTEEEKEAIKEKEKEKETSSY</sequence>
<dbReference type="Pfam" id="PF00257">
    <property type="entry name" value="Dehydrin"/>
    <property type="match status" value="1"/>
</dbReference>
<evidence type="ECO:0000256" key="1">
    <source>
        <dbReference type="ARBA" id="ARBA00008403"/>
    </source>
</evidence>
<dbReference type="STRING" id="3760.M5XNV8"/>
<dbReference type="InterPro" id="IPR030513">
    <property type="entry name" value="Dehydrin_CS"/>
</dbReference>
<dbReference type="Proteomes" id="UP000006882">
    <property type="component" value="Chromosome G1"/>
</dbReference>
<feature type="region of interest" description="Disordered" evidence="3">
    <location>
        <begin position="45"/>
        <end position="254"/>
    </location>
</feature>
<dbReference type="PROSITE" id="PS00315">
    <property type="entry name" value="DEHYDRIN_1"/>
    <property type="match status" value="1"/>
</dbReference>
<evidence type="ECO:0000313" key="4">
    <source>
        <dbReference type="EMBL" id="ONI32249.1"/>
    </source>
</evidence>
<organism evidence="4 5">
    <name type="scientific">Prunus persica</name>
    <name type="common">Peach</name>
    <name type="synonym">Amygdalus persica</name>
    <dbReference type="NCBI Taxonomy" id="3760"/>
    <lineage>
        <taxon>Eukaryota</taxon>
        <taxon>Viridiplantae</taxon>
        <taxon>Streptophyta</taxon>
        <taxon>Embryophyta</taxon>
        <taxon>Tracheophyta</taxon>
        <taxon>Spermatophyta</taxon>
        <taxon>Magnoliopsida</taxon>
        <taxon>eudicotyledons</taxon>
        <taxon>Gunneridae</taxon>
        <taxon>Pentapetalae</taxon>
        <taxon>rosids</taxon>
        <taxon>fabids</taxon>
        <taxon>Rosales</taxon>
        <taxon>Rosaceae</taxon>
        <taxon>Amygdaloideae</taxon>
        <taxon>Amygdaleae</taxon>
        <taxon>Prunus</taxon>
    </lineage>
</organism>
<dbReference type="EMBL" id="CM007651">
    <property type="protein sequence ID" value="ONI32249.1"/>
    <property type="molecule type" value="Genomic_DNA"/>
</dbReference>
<feature type="compositionally biased region" description="Basic and acidic residues" evidence="3">
    <location>
        <begin position="213"/>
        <end position="254"/>
    </location>
</feature>
<dbReference type="GO" id="GO:0009737">
    <property type="term" value="P:response to abscisic acid"/>
    <property type="evidence" value="ECO:0000318"/>
    <property type="project" value="GO_Central"/>
</dbReference>
<dbReference type="AlphaFoldDB" id="M5XNV8"/>
<dbReference type="PANTHER" id="PTHR33346">
    <property type="entry name" value="DEHYDRIN XERO 2-RELATED"/>
    <property type="match status" value="1"/>
</dbReference>
<feature type="region of interest" description="Disordered" evidence="3">
    <location>
        <begin position="1"/>
        <end position="33"/>
    </location>
</feature>